<keyword evidence="1" id="KW-0812">Transmembrane</keyword>
<name>A0A1Y0UV39_9PROT</name>
<protein>
    <submittedName>
        <fullName evidence="2">Uncharacterized protein</fullName>
    </submittedName>
</protein>
<sequence length="89" mass="10073">MAKTVNTSPQSKARATLPLLERLRRVLEHFMQPHTRAKKTKSKGLLALLQLLCQYSMGAGYMPLAMGCGNLCFLLCTLRWGLRRLCLRP</sequence>
<evidence type="ECO:0000313" key="3">
    <source>
        <dbReference type="Proteomes" id="UP000195633"/>
    </source>
</evidence>
<reference evidence="2 3" key="1">
    <citation type="submission" date="2017-05" db="EMBL/GenBank/DDBJ databases">
        <title>Genome sequence of Acetobacter pasteurianus subsp. ascendens strain SRCM101447.</title>
        <authorList>
            <person name="Cho S.H."/>
        </authorList>
    </citation>
    <scope>NUCLEOTIDE SEQUENCE [LARGE SCALE GENOMIC DNA]</scope>
    <source>
        <strain evidence="2 3">SRCM101447</strain>
    </source>
</reference>
<dbReference type="RefSeq" id="WP_239427488.1">
    <property type="nucleotide sequence ID" value="NZ_CP021524.1"/>
</dbReference>
<gene>
    <name evidence="2" type="ORF">S101447_00647</name>
</gene>
<feature type="transmembrane region" description="Helical" evidence="1">
    <location>
        <begin position="61"/>
        <end position="82"/>
    </location>
</feature>
<proteinExistence type="predicted"/>
<keyword evidence="1" id="KW-1133">Transmembrane helix</keyword>
<dbReference type="EMBL" id="CP021524">
    <property type="protein sequence ID" value="ARW09750.1"/>
    <property type="molecule type" value="Genomic_DNA"/>
</dbReference>
<dbReference type="AlphaFoldDB" id="A0A1Y0UV39"/>
<evidence type="ECO:0000313" key="2">
    <source>
        <dbReference type="EMBL" id="ARW09750.1"/>
    </source>
</evidence>
<evidence type="ECO:0000256" key="1">
    <source>
        <dbReference type="SAM" id="Phobius"/>
    </source>
</evidence>
<dbReference type="Proteomes" id="UP000195633">
    <property type="component" value="Chromosome"/>
</dbReference>
<accession>A0A1Y0UV39</accession>
<keyword evidence="1" id="KW-0472">Membrane</keyword>
<organism evidence="2 3">
    <name type="scientific">Acetobacter ascendens</name>
    <dbReference type="NCBI Taxonomy" id="481146"/>
    <lineage>
        <taxon>Bacteria</taxon>
        <taxon>Pseudomonadati</taxon>
        <taxon>Pseudomonadota</taxon>
        <taxon>Alphaproteobacteria</taxon>
        <taxon>Acetobacterales</taxon>
        <taxon>Acetobacteraceae</taxon>
        <taxon>Acetobacter</taxon>
    </lineage>
</organism>